<protein>
    <submittedName>
        <fullName evidence="3">ATP synthase F0 subunit 8</fullName>
    </submittedName>
</protein>
<proteinExistence type="predicted"/>
<sequence length="54" mass="6215">MPQLDTVHILTIYLWTWLTLILITLKIKTFALPTKPKKQAPSTPQLMTPPTPWS</sequence>
<gene>
    <name evidence="3" type="primary">ATP8</name>
</gene>
<geneLocation type="mitochondrion" evidence="3"/>
<keyword evidence="2" id="KW-0472">Membrane</keyword>
<organism evidence="3">
    <name type="scientific">Bothriechis bicolor</name>
    <dbReference type="NCBI Taxonomy" id="361627"/>
    <lineage>
        <taxon>Eukaryota</taxon>
        <taxon>Metazoa</taxon>
        <taxon>Chordata</taxon>
        <taxon>Craniata</taxon>
        <taxon>Vertebrata</taxon>
        <taxon>Euteleostomi</taxon>
        <taxon>Lepidosauria</taxon>
        <taxon>Squamata</taxon>
        <taxon>Bifurcata</taxon>
        <taxon>Unidentata</taxon>
        <taxon>Episquamata</taxon>
        <taxon>Toxicofera</taxon>
        <taxon>Serpentes</taxon>
        <taxon>Colubroidea</taxon>
        <taxon>Viperidae</taxon>
        <taxon>Crotalinae</taxon>
        <taxon>Bothriechis</taxon>
    </lineage>
</organism>
<evidence type="ECO:0000313" key="3">
    <source>
        <dbReference type="EMBL" id="QDX17829.1"/>
    </source>
</evidence>
<feature type="transmembrane region" description="Helical" evidence="2">
    <location>
        <begin position="6"/>
        <end position="25"/>
    </location>
</feature>
<keyword evidence="3" id="KW-0496">Mitochondrion</keyword>
<evidence type="ECO:0000256" key="2">
    <source>
        <dbReference type="SAM" id="Phobius"/>
    </source>
</evidence>
<feature type="region of interest" description="Disordered" evidence="1">
    <location>
        <begin position="34"/>
        <end position="54"/>
    </location>
</feature>
<keyword evidence="2" id="KW-1133">Transmembrane helix</keyword>
<dbReference type="AlphaFoldDB" id="A0A5B8HTT9"/>
<reference evidence="3" key="1">
    <citation type="submission" date="2018-12" db="EMBL/GenBank/DDBJ databases">
        <title>Reticulate evolution in Nuclear Middle America causes discordance in the phylogeny of palm-pitvipers.</title>
        <authorList>
            <person name="Mason A.J."/>
            <person name="Grazziotin F.G."/>
            <person name="Zaher H."/>
            <person name="Lemmon A.R."/>
            <person name="Moriarty Lemmon E."/>
        </authorList>
    </citation>
    <scope>NUCLEOTIDE SEQUENCE</scope>
</reference>
<keyword evidence="2" id="KW-0812">Transmembrane</keyword>
<dbReference type="EMBL" id="MK313389">
    <property type="protein sequence ID" value="QDX17829.1"/>
    <property type="molecule type" value="Genomic_DNA"/>
</dbReference>
<accession>A0A5B8HTT9</accession>
<name>A0A5B8HTT9_9SAUR</name>
<evidence type="ECO:0000256" key="1">
    <source>
        <dbReference type="SAM" id="MobiDB-lite"/>
    </source>
</evidence>